<sequence length="153" mass="17983">MSVSFLEFIFYVVVLYGIALLVWSVIPRVNTIIHKKNFTKYWSIYSVIYWIVAVLFWIFFKSLGAYSIYEWLEFYLLSIIPCIISVIYFIIFRFLSSQEILKESLSKNEKVGIAIAGFLHFLLSPIPSLAFFYIIQRLVSFLVRWIGGLHILS</sequence>
<dbReference type="PATRIC" id="fig|35818.11.peg.186"/>
<dbReference type="EMBL" id="JNOC01000130">
    <property type="protein sequence ID" value="KPH53653.1"/>
    <property type="molecule type" value="Genomic_DNA"/>
</dbReference>
<name>A0A0N0LSK9_9HELI</name>
<keyword evidence="1" id="KW-1133">Transmembrane helix</keyword>
<feature type="transmembrane region" description="Helical" evidence="1">
    <location>
        <begin position="113"/>
        <end position="135"/>
    </location>
</feature>
<feature type="transmembrane region" description="Helical" evidence="1">
    <location>
        <begin position="74"/>
        <end position="92"/>
    </location>
</feature>
<organism evidence="2 3">
    <name type="scientific">Helicobacter pullorum</name>
    <dbReference type="NCBI Taxonomy" id="35818"/>
    <lineage>
        <taxon>Bacteria</taxon>
        <taxon>Pseudomonadati</taxon>
        <taxon>Campylobacterota</taxon>
        <taxon>Epsilonproteobacteria</taxon>
        <taxon>Campylobacterales</taxon>
        <taxon>Helicobacteraceae</taxon>
        <taxon>Helicobacter</taxon>
    </lineage>
</organism>
<feature type="transmembrane region" description="Helical" evidence="1">
    <location>
        <begin position="6"/>
        <end position="26"/>
    </location>
</feature>
<proteinExistence type="predicted"/>
<protein>
    <submittedName>
        <fullName evidence="2">Uncharacterized protein</fullName>
    </submittedName>
</protein>
<keyword evidence="1" id="KW-0812">Transmembrane</keyword>
<feature type="transmembrane region" description="Helical" evidence="1">
    <location>
        <begin position="47"/>
        <end position="68"/>
    </location>
</feature>
<evidence type="ECO:0000313" key="3">
    <source>
        <dbReference type="Proteomes" id="UP000037997"/>
    </source>
</evidence>
<reference evidence="2 3" key="1">
    <citation type="submission" date="2014-06" db="EMBL/GenBank/DDBJ databases">
        <title>Helicobacter pullorum isolates in fresh chicken meat - phenotypic and genotypic features.</title>
        <authorList>
            <person name="Borges V."/>
            <person name="Santos A."/>
            <person name="Correia C.B."/>
            <person name="Saraiva M."/>
            <person name="Menard A."/>
            <person name="Vieira L."/>
            <person name="Sampaio D.A."/>
            <person name="Gomes J.P."/>
            <person name="Oleastro M."/>
        </authorList>
    </citation>
    <scope>NUCLEOTIDE SEQUENCE [LARGE SCALE GENOMIC DNA]</scope>
    <source>
        <strain evidence="2 3">229334/12</strain>
    </source>
</reference>
<dbReference type="AlphaFoldDB" id="A0A0N0LSK9"/>
<dbReference type="STRING" id="35818.HPU229336_00175"/>
<keyword evidence="1" id="KW-0472">Membrane</keyword>
<comment type="caution">
    <text evidence="2">The sequence shown here is derived from an EMBL/GenBank/DDBJ whole genome shotgun (WGS) entry which is preliminary data.</text>
</comment>
<gene>
    <name evidence="2" type="ORF">HPU229334_00955</name>
</gene>
<evidence type="ECO:0000256" key="1">
    <source>
        <dbReference type="SAM" id="Phobius"/>
    </source>
</evidence>
<accession>A0A0N0LSK9</accession>
<evidence type="ECO:0000313" key="2">
    <source>
        <dbReference type="EMBL" id="KPH53653.1"/>
    </source>
</evidence>
<dbReference type="RefSeq" id="WP_054198774.1">
    <property type="nucleotide sequence ID" value="NZ_JNOC01000130.1"/>
</dbReference>
<dbReference type="Proteomes" id="UP000037997">
    <property type="component" value="Unassembled WGS sequence"/>
</dbReference>